<feature type="transmembrane region" description="Helical" evidence="1">
    <location>
        <begin position="175"/>
        <end position="192"/>
    </location>
</feature>
<dbReference type="EMBL" id="BMLS01000006">
    <property type="protein sequence ID" value="GGO72787.1"/>
    <property type="molecule type" value="Genomic_DNA"/>
</dbReference>
<feature type="transmembrane region" description="Helical" evidence="1">
    <location>
        <begin position="282"/>
        <end position="303"/>
    </location>
</feature>
<name>A0A917Z4S9_9ALTE</name>
<dbReference type="Gene3D" id="1.20.1740.10">
    <property type="entry name" value="Amino acid/polyamine transporter I"/>
    <property type="match status" value="1"/>
</dbReference>
<evidence type="ECO:0000313" key="3">
    <source>
        <dbReference type="Proteomes" id="UP000606935"/>
    </source>
</evidence>
<feature type="transmembrane region" description="Helical" evidence="1">
    <location>
        <begin position="6"/>
        <end position="27"/>
    </location>
</feature>
<organism evidence="2 3">
    <name type="scientific">Bowmanella pacifica</name>
    <dbReference type="NCBI Taxonomy" id="502051"/>
    <lineage>
        <taxon>Bacteria</taxon>
        <taxon>Pseudomonadati</taxon>
        <taxon>Pseudomonadota</taxon>
        <taxon>Gammaproteobacteria</taxon>
        <taxon>Alteromonadales</taxon>
        <taxon>Alteromonadaceae</taxon>
        <taxon>Bowmanella</taxon>
    </lineage>
</organism>
<reference evidence="2" key="2">
    <citation type="submission" date="2020-09" db="EMBL/GenBank/DDBJ databases">
        <authorList>
            <person name="Sun Q."/>
            <person name="Zhou Y."/>
        </authorList>
    </citation>
    <scope>NUCLEOTIDE SEQUENCE</scope>
    <source>
        <strain evidence="2">CGMCC 1.7086</strain>
    </source>
</reference>
<dbReference type="Proteomes" id="UP000606935">
    <property type="component" value="Unassembled WGS sequence"/>
</dbReference>
<dbReference type="AlphaFoldDB" id="A0A917Z4S9"/>
<comment type="caution">
    <text evidence="2">The sequence shown here is derived from an EMBL/GenBank/DDBJ whole genome shotgun (WGS) entry which is preliminary data.</text>
</comment>
<feature type="transmembrane region" description="Helical" evidence="1">
    <location>
        <begin position="110"/>
        <end position="129"/>
    </location>
</feature>
<keyword evidence="1" id="KW-1133">Transmembrane helix</keyword>
<feature type="transmembrane region" description="Helical" evidence="1">
    <location>
        <begin position="333"/>
        <end position="351"/>
    </location>
</feature>
<keyword evidence="3" id="KW-1185">Reference proteome</keyword>
<evidence type="ECO:0000256" key="1">
    <source>
        <dbReference type="SAM" id="Phobius"/>
    </source>
</evidence>
<feature type="transmembrane region" description="Helical" evidence="1">
    <location>
        <begin position="357"/>
        <end position="375"/>
    </location>
</feature>
<reference evidence="2" key="1">
    <citation type="journal article" date="2014" name="Int. J. Syst. Evol. Microbiol.">
        <title>Complete genome sequence of Corynebacterium casei LMG S-19264T (=DSM 44701T), isolated from a smear-ripened cheese.</title>
        <authorList>
            <consortium name="US DOE Joint Genome Institute (JGI-PGF)"/>
            <person name="Walter F."/>
            <person name="Albersmeier A."/>
            <person name="Kalinowski J."/>
            <person name="Ruckert C."/>
        </authorList>
    </citation>
    <scope>NUCLEOTIDE SEQUENCE</scope>
    <source>
        <strain evidence="2">CGMCC 1.7086</strain>
    </source>
</reference>
<dbReference type="RefSeq" id="WP_188697427.1">
    <property type="nucleotide sequence ID" value="NZ_BMLS01000006.1"/>
</dbReference>
<feature type="transmembrane region" description="Helical" evidence="1">
    <location>
        <begin position="39"/>
        <end position="60"/>
    </location>
</feature>
<evidence type="ECO:0000313" key="2">
    <source>
        <dbReference type="EMBL" id="GGO72787.1"/>
    </source>
</evidence>
<accession>A0A917Z4S9</accession>
<proteinExistence type="predicted"/>
<keyword evidence="1" id="KW-0472">Membrane</keyword>
<feature type="transmembrane region" description="Helical" evidence="1">
    <location>
        <begin position="387"/>
        <end position="407"/>
    </location>
</feature>
<keyword evidence="1" id="KW-0812">Transmembrane</keyword>
<gene>
    <name evidence="2" type="ORF">GCM10010982_31780</name>
</gene>
<feature type="transmembrane region" description="Helical" evidence="1">
    <location>
        <begin position="249"/>
        <end position="270"/>
    </location>
</feature>
<feature type="transmembrane region" description="Helical" evidence="1">
    <location>
        <begin position="212"/>
        <end position="229"/>
    </location>
</feature>
<feature type="transmembrane region" description="Helical" evidence="1">
    <location>
        <begin position="66"/>
        <end position="89"/>
    </location>
</feature>
<protein>
    <submittedName>
        <fullName evidence="2">Uncharacterized protein</fullName>
    </submittedName>
</protein>
<sequence>MQVPTQDFTTLDAVLLTLSLALVVWLLQPRVKNSVFWQATVTPLASIIGSGFLVVVPLLANIAGHWAGIAIVAIVLLSWWLGSAMRYSMQVEELEQAMPQDKLLLGLERFADIALAFAYVISITFYIRLMTGFVLTGLDIYSEFNANIAASLVLGIIGLYGLLKGLHGLERLEEYSVSVKLAIIAALLVGLLWQDIQQGYHWHGLASPEQPWWQSLCQLAGMLLIVQGFETSKYLASQYPASIRIRSMALAQILAAFIYISFVVLAMPFMGQFVGTTPSETAIITVSAQITLILPTLLIIAAAMSQFSAAIADTIGAGGVVEQQSRYRIRARGLYPVISLLSLILLWSSNIFQLVSYASRAFAFYYLLQALIAARHCAIREHAPKRVASYLSLALLMLLIVLFAEAVEGH</sequence>
<feature type="transmembrane region" description="Helical" evidence="1">
    <location>
        <begin position="144"/>
        <end position="163"/>
    </location>
</feature>